<dbReference type="PRINTS" id="PR00081">
    <property type="entry name" value="GDHRDH"/>
</dbReference>
<name>A0A6P2QFH4_BURL3</name>
<dbReference type="Gene3D" id="3.40.50.720">
    <property type="entry name" value="NAD(P)-binding Rossmann-like Domain"/>
    <property type="match status" value="1"/>
</dbReference>
<dbReference type="InterPro" id="IPR020904">
    <property type="entry name" value="Sc_DH/Rdtase_CS"/>
</dbReference>
<accession>A0A6P2QFH4</accession>
<dbReference type="InterPro" id="IPR036291">
    <property type="entry name" value="NAD(P)-bd_dom_sf"/>
</dbReference>
<keyword evidence="2" id="KW-0560">Oxidoreductase</keyword>
<dbReference type="PANTHER" id="PTHR43477">
    <property type="entry name" value="DIHYDROANTICAPSIN 7-DEHYDROGENASE"/>
    <property type="match status" value="1"/>
</dbReference>
<sequence>MSDRRDRNAALEGRRILVTGAASGIGLKTAEVFVAAGADVVLLDRNAHAVAAAASQLGKRGLTADIGNFAELELAVLESAELMHGLDGIVNMAGITIGKSLEDTSLADWDRVIRINLTGTFNVLKAAVPLLLQCQKPTVVTVASSMGLSPTGRDPAYTASKGGVIALTKAIAASHAPSLRANVICPGAVNTPMLRATVSDEALANIVRQNPMKRVAEPEEVAEAALFLTSDASSYITGTALAVEGGRILH</sequence>
<dbReference type="Proteomes" id="UP000494170">
    <property type="component" value="Unassembled WGS sequence"/>
</dbReference>
<dbReference type="GO" id="GO:0016491">
    <property type="term" value="F:oxidoreductase activity"/>
    <property type="evidence" value="ECO:0007669"/>
    <property type="project" value="UniProtKB-KW"/>
</dbReference>
<dbReference type="PROSITE" id="PS00061">
    <property type="entry name" value="ADH_SHORT"/>
    <property type="match status" value="1"/>
</dbReference>
<dbReference type="EMBL" id="CABVPY010000047">
    <property type="protein sequence ID" value="VWC16919.1"/>
    <property type="molecule type" value="Genomic_DNA"/>
</dbReference>
<evidence type="ECO:0000313" key="5">
    <source>
        <dbReference type="Proteomes" id="UP000494170"/>
    </source>
</evidence>
<dbReference type="Pfam" id="PF13561">
    <property type="entry name" value="adh_short_C2"/>
    <property type="match status" value="1"/>
</dbReference>
<protein>
    <submittedName>
        <fullName evidence="4">Short-chain dehydrogenase/reductase SDR</fullName>
    </submittedName>
</protein>
<reference evidence="4 5" key="1">
    <citation type="submission" date="2019-09" db="EMBL/GenBank/DDBJ databases">
        <authorList>
            <person name="Depoorter E."/>
        </authorList>
    </citation>
    <scope>NUCLEOTIDE SEQUENCE [LARGE SCALE GENOMIC DNA]</scope>
    <source>
        <strain evidence="4">LMG 6863</strain>
    </source>
</reference>
<dbReference type="CDD" id="cd05233">
    <property type="entry name" value="SDR_c"/>
    <property type="match status" value="1"/>
</dbReference>
<dbReference type="PRINTS" id="PR00080">
    <property type="entry name" value="SDRFAMILY"/>
</dbReference>
<evidence type="ECO:0000313" key="4">
    <source>
        <dbReference type="EMBL" id="VWC16919.1"/>
    </source>
</evidence>
<dbReference type="InterPro" id="IPR051122">
    <property type="entry name" value="SDR_DHRS6-like"/>
</dbReference>
<evidence type="ECO:0000256" key="1">
    <source>
        <dbReference type="ARBA" id="ARBA00006484"/>
    </source>
</evidence>
<dbReference type="RefSeq" id="WP_174945168.1">
    <property type="nucleotide sequence ID" value="NZ_CABVPY010000047.1"/>
</dbReference>
<dbReference type="InterPro" id="IPR057326">
    <property type="entry name" value="KR_dom"/>
</dbReference>
<evidence type="ECO:0000259" key="3">
    <source>
        <dbReference type="SMART" id="SM00822"/>
    </source>
</evidence>
<dbReference type="SMART" id="SM00822">
    <property type="entry name" value="PKS_KR"/>
    <property type="match status" value="1"/>
</dbReference>
<dbReference type="AlphaFoldDB" id="A0A6P2QFH4"/>
<gene>
    <name evidence="4" type="ORF">BLA6863_05652</name>
</gene>
<dbReference type="PANTHER" id="PTHR43477:SF1">
    <property type="entry name" value="DIHYDROANTICAPSIN 7-DEHYDROGENASE"/>
    <property type="match status" value="1"/>
</dbReference>
<organism evidence="4 5">
    <name type="scientific">Burkholderia lata (strain ATCC 17760 / DSM 23089 / LMG 22485 / NCIMB 9086 / R18194 / 383)</name>
    <dbReference type="NCBI Taxonomy" id="482957"/>
    <lineage>
        <taxon>Bacteria</taxon>
        <taxon>Pseudomonadati</taxon>
        <taxon>Pseudomonadota</taxon>
        <taxon>Betaproteobacteria</taxon>
        <taxon>Burkholderiales</taxon>
        <taxon>Burkholderiaceae</taxon>
        <taxon>Burkholderia</taxon>
        <taxon>Burkholderia cepacia complex</taxon>
    </lineage>
</organism>
<evidence type="ECO:0000256" key="2">
    <source>
        <dbReference type="ARBA" id="ARBA00023002"/>
    </source>
</evidence>
<proteinExistence type="inferred from homology"/>
<dbReference type="SUPFAM" id="SSF51735">
    <property type="entry name" value="NAD(P)-binding Rossmann-fold domains"/>
    <property type="match status" value="1"/>
</dbReference>
<dbReference type="FunFam" id="3.40.50.720:FF:000084">
    <property type="entry name" value="Short-chain dehydrogenase reductase"/>
    <property type="match status" value="1"/>
</dbReference>
<feature type="domain" description="Ketoreductase" evidence="3">
    <location>
        <begin position="14"/>
        <end position="190"/>
    </location>
</feature>
<dbReference type="InterPro" id="IPR002347">
    <property type="entry name" value="SDR_fam"/>
</dbReference>
<comment type="similarity">
    <text evidence="1">Belongs to the short-chain dehydrogenases/reductases (SDR) family.</text>
</comment>